<reference evidence="1" key="1">
    <citation type="journal article" date="2015" name="Nature">
        <title>Complex archaea that bridge the gap between prokaryotes and eukaryotes.</title>
        <authorList>
            <person name="Spang A."/>
            <person name="Saw J.H."/>
            <person name="Jorgensen S.L."/>
            <person name="Zaremba-Niedzwiedzka K."/>
            <person name="Martijn J."/>
            <person name="Lind A.E."/>
            <person name="van Eijk R."/>
            <person name="Schleper C."/>
            <person name="Guy L."/>
            <person name="Ettema T.J."/>
        </authorList>
    </citation>
    <scope>NUCLEOTIDE SEQUENCE</scope>
</reference>
<accession>A0A0F9EG67</accession>
<proteinExistence type="predicted"/>
<gene>
    <name evidence="1" type="ORF">LCGC14_2078280</name>
</gene>
<sequence length="54" mass="6270">MTEPGWTSEDLLNEGKQLLEQYNTAKTQEERDKINGCFVAIQETLIARREIKTE</sequence>
<comment type="caution">
    <text evidence="1">The sequence shown here is derived from an EMBL/GenBank/DDBJ whole genome shotgun (WGS) entry which is preliminary data.</text>
</comment>
<organism evidence="1">
    <name type="scientific">marine sediment metagenome</name>
    <dbReference type="NCBI Taxonomy" id="412755"/>
    <lineage>
        <taxon>unclassified sequences</taxon>
        <taxon>metagenomes</taxon>
        <taxon>ecological metagenomes</taxon>
    </lineage>
</organism>
<dbReference type="AlphaFoldDB" id="A0A0F9EG67"/>
<dbReference type="EMBL" id="LAZR01025069">
    <property type="protein sequence ID" value="KKL73103.1"/>
    <property type="molecule type" value="Genomic_DNA"/>
</dbReference>
<evidence type="ECO:0000313" key="1">
    <source>
        <dbReference type="EMBL" id="KKL73103.1"/>
    </source>
</evidence>
<name>A0A0F9EG67_9ZZZZ</name>
<protein>
    <submittedName>
        <fullName evidence="1">Uncharacterized protein</fullName>
    </submittedName>
</protein>